<evidence type="ECO:0000256" key="1">
    <source>
        <dbReference type="SAM" id="MobiDB-lite"/>
    </source>
</evidence>
<keyword evidence="3" id="KW-1185">Reference proteome</keyword>
<dbReference type="EMBL" id="MNPL01022146">
    <property type="protein sequence ID" value="OQR69079.1"/>
    <property type="molecule type" value="Genomic_DNA"/>
</dbReference>
<evidence type="ECO:0000313" key="2">
    <source>
        <dbReference type="EMBL" id="OQR69079.1"/>
    </source>
</evidence>
<proteinExistence type="predicted"/>
<evidence type="ECO:0000313" key="3">
    <source>
        <dbReference type="Proteomes" id="UP000192247"/>
    </source>
</evidence>
<dbReference type="Proteomes" id="UP000192247">
    <property type="component" value="Unassembled WGS sequence"/>
</dbReference>
<comment type="caution">
    <text evidence="2">The sequence shown here is derived from an EMBL/GenBank/DDBJ whole genome shotgun (WGS) entry which is preliminary data.</text>
</comment>
<gene>
    <name evidence="2" type="ORF">BIW11_12492</name>
</gene>
<dbReference type="AlphaFoldDB" id="A0A1V9X660"/>
<feature type="region of interest" description="Disordered" evidence="1">
    <location>
        <begin position="1"/>
        <end position="32"/>
    </location>
</feature>
<name>A0A1V9X660_9ACAR</name>
<protein>
    <submittedName>
        <fullName evidence="2">Uncharacterized protein</fullName>
    </submittedName>
</protein>
<dbReference type="InParanoid" id="A0A1V9X660"/>
<organism evidence="2 3">
    <name type="scientific">Tropilaelaps mercedesae</name>
    <dbReference type="NCBI Taxonomy" id="418985"/>
    <lineage>
        <taxon>Eukaryota</taxon>
        <taxon>Metazoa</taxon>
        <taxon>Ecdysozoa</taxon>
        <taxon>Arthropoda</taxon>
        <taxon>Chelicerata</taxon>
        <taxon>Arachnida</taxon>
        <taxon>Acari</taxon>
        <taxon>Parasitiformes</taxon>
        <taxon>Mesostigmata</taxon>
        <taxon>Gamasina</taxon>
        <taxon>Dermanyssoidea</taxon>
        <taxon>Laelapidae</taxon>
        <taxon>Tropilaelaps</taxon>
    </lineage>
</organism>
<sequence length="32" mass="3650">MESAITRLTCGRHRLGRHRSDPQRPGVVPPRL</sequence>
<accession>A0A1V9X660</accession>
<reference evidence="2 3" key="1">
    <citation type="journal article" date="2017" name="Gigascience">
        <title>Draft genome of the honey bee ectoparasitic mite, Tropilaelaps mercedesae, is shaped by the parasitic life history.</title>
        <authorList>
            <person name="Dong X."/>
            <person name="Armstrong S.D."/>
            <person name="Xia D."/>
            <person name="Makepeace B.L."/>
            <person name="Darby A.C."/>
            <person name="Kadowaki T."/>
        </authorList>
    </citation>
    <scope>NUCLEOTIDE SEQUENCE [LARGE SCALE GENOMIC DNA]</scope>
    <source>
        <strain evidence="2">Wuxi-XJTLU</strain>
    </source>
</reference>